<dbReference type="AlphaFoldDB" id="A0A4U1GR30"/>
<feature type="domain" description="RagB/SusD" evidence="6">
    <location>
        <begin position="328"/>
        <end position="482"/>
    </location>
</feature>
<organism evidence="8 9">
    <name type="scientific">Pedobacter hiemivivus</name>
    <dbReference type="NCBI Taxonomy" id="2530454"/>
    <lineage>
        <taxon>Bacteria</taxon>
        <taxon>Pseudomonadati</taxon>
        <taxon>Bacteroidota</taxon>
        <taxon>Sphingobacteriia</taxon>
        <taxon>Sphingobacteriales</taxon>
        <taxon>Sphingobacteriaceae</taxon>
        <taxon>Pedobacter</taxon>
    </lineage>
</organism>
<evidence type="ECO:0000256" key="3">
    <source>
        <dbReference type="ARBA" id="ARBA00022729"/>
    </source>
</evidence>
<dbReference type="InterPro" id="IPR011990">
    <property type="entry name" value="TPR-like_helical_dom_sf"/>
</dbReference>
<reference evidence="8 9" key="1">
    <citation type="submission" date="2019-04" db="EMBL/GenBank/DDBJ databases">
        <title>Pedobacter sp. RP-1-16 sp. nov., isolated from Arctic soil.</title>
        <authorList>
            <person name="Dahal R.H."/>
            <person name="Kim D.-U."/>
        </authorList>
    </citation>
    <scope>NUCLEOTIDE SEQUENCE [LARGE SCALE GENOMIC DNA]</scope>
    <source>
        <strain evidence="8 9">RP-1-16</strain>
    </source>
</reference>
<dbReference type="Pfam" id="PF14322">
    <property type="entry name" value="SusD-like_3"/>
    <property type="match status" value="1"/>
</dbReference>
<evidence type="ECO:0000313" key="9">
    <source>
        <dbReference type="Proteomes" id="UP000309594"/>
    </source>
</evidence>
<dbReference type="CDD" id="cd08977">
    <property type="entry name" value="SusD"/>
    <property type="match status" value="1"/>
</dbReference>
<name>A0A4U1GR30_9SPHI</name>
<protein>
    <submittedName>
        <fullName evidence="8">RagB/SusD family nutrient uptake outer membrane protein</fullName>
    </submittedName>
</protein>
<dbReference type="SUPFAM" id="SSF48452">
    <property type="entry name" value="TPR-like"/>
    <property type="match status" value="1"/>
</dbReference>
<evidence type="ECO:0000313" key="8">
    <source>
        <dbReference type="EMBL" id="TKC65660.1"/>
    </source>
</evidence>
<keyword evidence="5" id="KW-0998">Cell outer membrane</keyword>
<dbReference type="Proteomes" id="UP000309594">
    <property type="component" value="Unassembled WGS sequence"/>
</dbReference>
<comment type="subcellular location">
    <subcellularLocation>
        <location evidence="1">Cell outer membrane</location>
    </subcellularLocation>
</comment>
<dbReference type="Pfam" id="PF07980">
    <property type="entry name" value="SusD_RagB"/>
    <property type="match status" value="1"/>
</dbReference>
<evidence type="ECO:0000256" key="1">
    <source>
        <dbReference type="ARBA" id="ARBA00004442"/>
    </source>
</evidence>
<evidence type="ECO:0000256" key="5">
    <source>
        <dbReference type="ARBA" id="ARBA00023237"/>
    </source>
</evidence>
<proteinExistence type="inferred from homology"/>
<dbReference type="Gene3D" id="1.25.40.390">
    <property type="match status" value="1"/>
</dbReference>
<evidence type="ECO:0000259" key="7">
    <source>
        <dbReference type="Pfam" id="PF14322"/>
    </source>
</evidence>
<dbReference type="GO" id="GO:0009279">
    <property type="term" value="C:cell outer membrane"/>
    <property type="evidence" value="ECO:0007669"/>
    <property type="project" value="UniProtKB-SubCell"/>
</dbReference>
<feature type="domain" description="SusD-like N-terminal" evidence="7">
    <location>
        <begin position="44"/>
        <end position="231"/>
    </location>
</feature>
<sequence>MNKIFFSISIFSLCLLSILNTGCKKLIEIPDNAPGQIVTSQVFIDSASAVNSVVGIYASNFFFSGPLNGAITINNSMSADELATNESYYLPIYNNALNPGDATLAEGTVGSLWSASYGKTAIYQANACIEGLTASATLSNSLKDQLIGECKVFRALSYFHLVNLFGAVPLALTTDYRVNNKLPRASVEEVYVQIKKDLLEASAELKSGYPSPGKARPNKYTALALLSRIYLYHQEWDKAEEIATNVITLGGYQLVQNPNDVFLTGSNEAIWQIAPMGFFPYMSTEGSTLIPYANNIIPTYYINPYLLNAFEAGDRRKTSWLNTSTPPGGPTYYYPYKYKNTYGVQTNGNSETYVMFRLAEQYLIRAEARAKQNNYNGAVEDLNILRQRARAAATPQVPNPLPDLPLDLSPTATISAIAHERQIELFCEWGHRWYDLKRTGTINAVLGAEKPGIWPADGHAALYPVPQNQIQANPGWIQNPGYNQ</sequence>
<keyword evidence="3" id="KW-0732">Signal</keyword>
<evidence type="ECO:0000256" key="2">
    <source>
        <dbReference type="ARBA" id="ARBA00006275"/>
    </source>
</evidence>
<accession>A0A4U1GR30</accession>
<keyword evidence="4" id="KW-0472">Membrane</keyword>
<comment type="caution">
    <text evidence="8">The sequence shown here is derived from an EMBL/GenBank/DDBJ whole genome shotgun (WGS) entry which is preliminary data.</text>
</comment>
<dbReference type="EMBL" id="SWDX01000001">
    <property type="protein sequence ID" value="TKC65660.1"/>
    <property type="molecule type" value="Genomic_DNA"/>
</dbReference>
<evidence type="ECO:0000259" key="6">
    <source>
        <dbReference type="Pfam" id="PF07980"/>
    </source>
</evidence>
<evidence type="ECO:0000256" key="4">
    <source>
        <dbReference type="ARBA" id="ARBA00023136"/>
    </source>
</evidence>
<gene>
    <name evidence="8" type="ORF">FBD94_03730</name>
</gene>
<comment type="similarity">
    <text evidence="2">Belongs to the SusD family.</text>
</comment>
<dbReference type="InterPro" id="IPR012944">
    <property type="entry name" value="SusD_RagB_dom"/>
</dbReference>
<dbReference type="RefSeq" id="WP_136879114.1">
    <property type="nucleotide sequence ID" value="NZ_SWDX01000001.1"/>
</dbReference>
<dbReference type="InterPro" id="IPR033985">
    <property type="entry name" value="SusD-like_N"/>
</dbReference>